<sequence length="235" mass="26062">MAGKEGAIDPFEAMHAKGDAYIRQMEGRIGVPEGTFHALRDDDNDWSFLIKLQAIVEAGIVRIVTRKIGADELMPFVSRLAVDGTTSKLKLALTLGVMDEPQAKYVRQLANIRNQFAHSIENIAGSLGAYVAARPAEWRRDFARNCTALYVPLPASVVDETEWTGALCREMLWGGAMYLLTKLLVHDLEAESEQWRKQLMELMVENRVLKDSELPAGPALSLHSLFQGIPPNTEG</sequence>
<gene>
    <name evidence="1" type="ORF">RW095_13955</name>
</gene>
<dbReference type="SUPFAM" id="SSF158668">
    <property type="entry name" value="MtlR-like"/>
    <property type="match status" value="1"/>
</dbReference>
<evidence type="ECO:0000313" key="2">
    <source>
        <dbReference type="Proteomes" id="UP001302652"/>
    </source>
</evidence>
<accession>A0ABZ0EIE1</accession>
<evidence type="ECO:0000313" key="1">
    <source>
        <dbReference type="EMBL" id="WOD16961.1"/>
    </source>
</evidence>
<name>A0ABZ0EIE1_9BURK</name>
<organism evidence="1 2">
    <name type="scientific">Paraburkholderia kirstenboschensis</name>
    <dbReference type="NCBI Taxonomy" id="1245436"/>
    <lineage>
        <taxon>Bacteria</taxon>
        <taxon>Pseudomonadati</taxon>
        <taxon>Pseudomonadota</taxon>
        <taxon>Betaproteobacteria</taxon>
        <taxon>Burkholderiales</taxon>
        <taxon>Burkholderiaceae</taxon>
        <taxon>Paraburkholderia</taxon>
    </lineage>
</organism>
<dbReference type="Proteomes" id="UP001302652">
    <property type="component" value="Chromosome 2"/>
</dbReference>
<reference evidence="1 2" key="1">
    <citation type="submission" date="2023-10" db="EMBL/GenBank/DDBJ databases">
        <title>Surface-active antibiotics is a multifunctional adaptation for post-fire microbes.</title>
        <authorList>
            <person name="Liu M.D."/>
            <person name="Du Y."/>
            <person name="Koupaei S.K."/>
            <person name="Kim N.R."/>
            <person name="Zhang W."/>
            <person name="Traxler M.F."/>
        </authorList>
    </citation>
    <scope>NUCLEOTIDE SEQUENCE [LARGE SCALE GENOMIC DNA]</scope>
    <source>
        <strain evidence="1 2">F3</strain>
    </source>
</reference>
<proteinExistence type="predicted"/>
<protein>
    <recommendedName>
        <fullName evidence="3">Mannitol operon repressor</fullName>
    </recommendedName>
</protein>
<evidence type="ECO:0008006" key="3">
    <source>
        <dbReference type="Google" id="ProtNLM"/>
    </source>
</evidence>
<keyword evidence="2" id="KW-1185">Reference proteome</keyword>
<dbReference type="InterPro" id="IPR038026">
    <property type="entry name" value="MtlR-like_sf"/>
</dbReference>
<dbReference type="EMBL" id="CP136512">
    <property type="protein sequence ID" value="WOD16961.1"/>
    <property type="molecule type" value="Genomic_DNA"/>
</dbReference>
<dbReference type="RefSeq" id="WP_317019548.1">
    <property type="nucleotide sequence ID" value="NZ_CP136512.1"/>
</dbReference>
<dbReference type="Gene3D" id="1.20.120.330">
    <property type="entry name" value="Nucleotidyltransferases domain 2"/>
    <property type="match status" value="1"/>
</dbReference>